<protein>
    <submittedName>
        <fullName evidence="2">Uncharacterized protein</fullName>
    </submittedName>
</protein>
<evidence type="ECO:0000256" key="1">
    <source>
        <dbReference type="SAM" id="MobiDB-lite"/>
    </source>
</evidence>
<evidence type="ECO:0000313" key="3">
    <source>
        <dbReference type="Proteomes" id="UP000265520"/>
    </source>
</evidence>
<feature type="region of interest" description="Disordered" evidence="1">
    <location>
        <begin position="48"/>
        <end position="69"/>
    </location>
</feature>
<dbReference type="AlphaFoldDB" id="A0A392PDF4"/>
<feature type="non-terminal residue" evidence="2">
    <location>
        <position position="149"/>
    </location>
</feature>
<accession>A0A392PDF4</accession>
<name>A0A392PDF4_9FABA</name>
<feature type="region of interest" description="Disordered" evidence="1">
    <location>
        <begin position="1"/>
        <end position="28"/>
    </location>
</feature>
<dbReference type="EMBL" id="LXQA010073432">
    <property type="protein sequence ID" value="MCI09657.1"/>
    <property type="molecule type" value="Genomic_DNA"/>
</dbReference>
<sequence length="149" mass="15601">MEEKQHHCRKRTYHEPSSQATGRQHHSGTVGAAKTIGLLLFQYAPSTSGTAGSKITTGPSLHANSGTSATSAAIPGASALIKVTSLSSNSDNATTVKTTVHELSVAPAATIVRTTSCGDEHQFRSPTSTFGNFYSTSPLLVPWDRGKFG</sequence>
<reference evidence="2 3" key="1">
    <citation type="journal article" date="2018" name="Front. Plant Sci.">
        <title>Red Clover (Trifolium pratense) and Zigzag Clover (T. medium) - A Picture of Genomic Similarities and Differences.</title>
        <authorList>
            <person name="Dluhosova J."/>
            <person name="Istvanek J."/>
            <person name="Nedelnik J."/>
            <person name="Repkova J."/>
        </authorList>
    </citation>
    <scope>NUCLEOTIDE SEQUENCE [LARGE SCALE GENOMIC DNA]</scope>
    <source>
        <strain evidence="3">cv. 10/8</strain>
        <tissue evidence="2">Leaf</tissue>
    </source>
</reference>
<evidence type="ECO:0000313" key="2">
    <source>
        <dbReference type="EMBL" id="MCI09657.1"/>
    </source>
</evidence>
<dbReference type="Proteomes" id="UP000265520">
    <property type="component" value="Unassembled WGS sequence"/>
</dbReference>
<organism evidence="2 3">
    <name type="scientific">Trifolium medium</name>
    <dbReference type="NCBI Taxonomy" id="97028"/>
    <lineage>
        <taxon>Eukaryota</taxon>
        <taxon>Viridiplantae</taxon>
        <taxon>Streptophyta</taxon>
        <taxon>Embryophyta</taxon>
        <taxon>Tracheophyta</taxon>
        <taxon>Spermatophyta</taxon>
        <taxon>Magnoliopsida</taxon>
        <taxon>eudicotyledons</taxon>
        <taxon>Gunneridae</taxon>
        <taxon>Pentapetalae</taxon>
        <taxon>rosids</taxon>
        <taxon>fabids</taxon>
        <taxon>Fabales</taxon>
        <taxon>Fabaceae</taxon>
        <taxon>Papilionoideae</taxon>
        <taxon>50 kb inversion clade</taxon>
        <taxon>NPAAA clade</taxon>
        <taxon>Hologalegina</taxon>
        <taxon>IRL clade</taxon>
        <taxon>Trifolieae</taxon>
        <taxon>Trifolium</taxon>
    </lineage>
</organism>
<proteinExistence type="predicted"/>
<comment type="caution">
    <text evidence="2">The sequence shown here is derived from an EMBL/GenBank/DDBJ whole genome shotgun (WGS) entry which is preliminary data.</text>
</comment>
<keyword evidence="3" id="KW-1185">Reference proteome</keyword>
<feature type="compositionally biased region" description="Basic residues" evidence="1">
    <location>
        <begin position="1"/>
        <end position="12"/>
    </location>
</feature>